<dbReference type="AlphaFoldDB" id="A0A410M9X7"/>
<dbReference type="PROSITE" id="PS50977">
    <property type="entry name" value="HTH_TETR_2"/>
    <property type="match status" value="1"/>
</dbReference>
<dbReference type="EMBL" id="CP026118">
    <property type="protein sequence ID" value="QAS51529.1"/>
    <property type="molecule type" value="Genomic_DNA"/>
</dbReference>
<dbReference type="SUPFAM" id="SSF46689">
    <property type="entry name" value="Homeodomain-like"/>
    <property type="match status" value="1"/>
</dbReference>
<proteinExistence type="predicted"/>
<dbReference type="OrthoDB" id="9810250at2"/>
<evidence type="ECO:0000256" key="2">
    <source>
        <dbReference type="ARBA" id="ARBA00023125"/>
    </source>
</evidence>
<evidence type="ECO:0000313" key="5">
    <source>
        <dbReference type="EMBL" id="QAS51529.1"/>
    </source>
</evidence>
<dbReference type="PANTHER" id="PTHR43479:SF7">
    <property type="entry name" value="TETR-FAMILY TRANSCRIPTIONAL REGULATOR"/>
    <property type="match status" value="1"/>
</dbReference>
<dbReference type="InterPro" id="IPR039532">
    <property type="entry name" value="TetR_C_Firmicutes"/>
</dbReference>
<name>A0A410M9X7_9BACI</name>
<feature type="domain" description="HTH tetR-type" evidence="4">
    <location>
        <begin position="11"/>
        <end position="71"/>
    </location>
</feature>
<dbReference type="PANTHER" id="PTHR43479">
    <property type="entry name" value="ACREF/ENVCD OPERON REPRESSOR-RELATED"/>
    <property type="match status" value="1"/>
</dbReference>
<evidence type="ECO:0000256" key="1">
    <source>
        <dbReference type="ARBA" id="ARBA00022491"/>
    </source>
</evidence>
<protein>
    <submittedName>
        <fullName evidence="5">TetR family transcriptional regulator</fullName>
    </submittedName>
</protein>
<evidence type="ECO:0000313" key="6">
    <source>
        <dbReference type="Proteomes" id="UP000287756"/>
    </source>
</evidence>
<evidence type="ECO:0000256" key="3">
    <source>
        <dbReference type="PROSITE-ProRule" id="PRU00335"/>
    </source>
</evidence>
<accession>A0A410M9X7</accession>
<dbReference type="PRINTS" id="PR00455">
    <property type="entry name" value="HTHTETR"/>
</dbReference>
<reference evidence="5 6" key="1">
    <citation type="submission" date="2018-01" db="EMBL/GenBank/DDBJ databases">
        <title>The whole genome sequencing and assembly of Halobacillus litoralis ERB031 strain.</title>
        <authorList>
            <person name="Lee S.-J."/>
            <person name="Park M.-K."/>
            <person name="Kim J.-Y."/>
            <person name="Lee Y.-J."/>
            <person name="Yi H."/>
            <person name="Bahn Y.-S."/>
            <person name="Kim J.F."/>
            <person name="Lee D.-W."/>
        </authorList>
    </citation>
    <scope>NUCLEOTIDE SEQUENCE [LARGE SCALE GENOMIC DNA]</scope>
    <source>
        <strain evidence="5 6">ERB 031</strain>
    </source>
</reference>
<dbReference type="Proteomes" id="UP000287756">
    <property type="component" value="Chromosome"/>
</dbReference>
<feature type="DNA-binding region" description="H-T-H motif" evidence="3">
    <location>
        <begin position="34"/>
        <end position="53"/>
    </location>
</feature>
<dbReference type="GO" id="GO:0003677">
    <property type="term" value="F:DNA binding"/>
    <property type="evidence" value="ECO:0007669"/>
    <property type="project" value="UniProtKB-UniRule"/>
</dbReference>
<gene>
    <name evidence="5" type="ORF">HLI_04475</name>
</gene>
<keyword evidence="2 3" id="KW-0238">DNA-binding</keyword>
<dbReference type="InterPro" id="IPR001647">
    <property type="entry name" value="HTH_TetR"/>
</dbReference>
<organism evidence="5 6">
    <name type="scientific">Halobacillus litoralis</name>
    <dbReference type="NCBI Taxonomy" id="45668"/>
    <lineage>
        <taxon>Bacteria</taxon>
        <taxon>Bacillati</taxon>
        <taxon>Bacillota</taxon>
        <taxon>Bacilli</taxon>
        <taxon>Bacillales</taxon>
        <taxon>Bacillaceae</taxon>
        <taxon>Halobacillus</taxon>
    </lineage>
</organism>
<dbReference type="RefSeq" id="WP_128523361.1">
    <property type="nucleotide sequence ID" value="NZ_CP026118.1"/>
</dbReference>
<dbReference type="Pfam" id="PF00440">
    <property type="entry name" value="TetR_N"/>
    <property type="match status" value="1"/>
</dbReference>
<dbReference type="InterPro" id="IPR050624">
    <property type="entry name" value="HTH-type_Tx_Regulator"/>
</dbReference>
<dbReference type="Gene3D" id="1.10.357.10">
    <property type="entry name" value="Tetracycline Repressor, domain 2"/>
    <property type="match status" value="1"/>
</dbReference>
<dbReference type="InterPro" id="IPR009057">
    <property type="entry name" value="Homeodomain-like_sf"/>
</dbReference>
<sequence>MHDKSSDLRVIRTVEAIKNALVELIEEKGFDAVTVKDITTRAKINRGTFYSHYQDKYDLVAKCEEEVMDEMSDKIVKNVPSLIDDLETNDSNTTPLSILVPFLEYINQNKGLMKALLDPISDLSFQTKLKDFMLKTLFESNKTPPLIEKNLLVPPEYLVSYIGSAHLGVIQQWLNNDGEESPQEIAEIIITMSINGPLFAAGLKR</sequence>
<keyword evidence="1" id="KW-0678">Repressor</keyword>
<dbReference type="Pfam" id="PF14278">
    <property type="entry name" value="TetR_C_8"/>
    <property type="match status" value="1"/>
</dbReference>
<evidence type="ECO:0000259" key="4">
    <source>
        <dbReference type="PROSITE" id="PS50977"/>
    </source>
</evidence>
<dbReference type="KEGG" id="hli:HLI_04475"/>